<dbReference type="EMBL" id="MU273546">
    <property type="protein sequence ID" value="KAI0032423.1"/>
    <property type="molecule type" value="Genomic_DNA"/>
</dbReference>
<sequence length="596" mass="62204">MYLSLLVASFVTLAIAGVTSDPSSVANATFDYIVVGGGTAGLTVASRLSEDVGVRVLVIEAGPDNRTDPLISDVTQFTVATGSALNWAYKTVDGRTISGGKTLGGSSSINGATWTRGMRAQYDAFTLLLDPEDADKGWNWDGLFPYMKKAEGFTPPNDTQRAAGADDVIAYHGFDGPVKTGFPLGMFVGSPQPYFAQTAHNLTGLKLSPDLNGGDADCVSFVPNSLNPHKNDTRSSSAVSYLSPVEDVRPNWTTLLSHQVTRILFSGASLPLTATAVEFVPTPANASATPISRLPTYNVHVTRDIILAAGAIRTPALLQLSGIGAATHLSVLNIVPLVDLPTVGKNFQEQTNTPAAAAGSGFDARGRGPNDIVAFPSLYELFGDAAEGAADEIRNGIDGWSKSQAHNAASAEALKRIFDVQAGTIINDSCFAAPLAIALWNLLPFSRGNVTIVSADPLVQPAIDVGWFSVPFDLRVQVAGARLARAILSSPPTSTLSLGETVPGFNTVPANATDAEWATWLRGAFTANSHPIGTAALMSRALGGVVDASLKVYDTANLRVVDASVLPIQISAHLSSTVYGIAEKAADIVKAAWGGA</sequence>
<protein>
    <submittedName>
        <fullName evidence="1">Glucose oxidase</fullName>
    </submittedName>
</protein>
<organism evidence="1 2">
    <name type="scientific">Vararia minispora EC-137</name>
    <dbReference type="NCBI Taxonomy" id="1314806"/>
    <lineage>
        <taxon>Eukaryota</taxon>
        <taxon>Fungi</taxon>
        <taxon>Dikarya</taxon>
        <taxon>Basidiomycota</taxon>
        <taxon>Agaricomycotina</taxon>
        <taxon>Agaricomycetes</taxon>
        <taxon>Russulales</taxon>
        <taxon>Lachnocladiaceae</taxon>
        <taxon>Vararia</taxon>
    </lineage>
</organism>
<name>A0ACB8QL36_9AGAM</name>
<accession>A0ACB8QL36</accession>
<evidence type="ECO:0000313" key="2">
    <source>
        <dbReference type="Proteomes" id="UP000814128"/>
    </source>
</evidence>
<reference evidence="1" key="1">
    <citation type="submission" date="2021-02" db="EMBL/GenBank/DDBJ databases">
        <authorList>
            <consortium name="DOE Joint Genome Institute"/>
            <person name="Ahrendt S."/>
            <person name="Looney B.P."/>
            <person name="Miyauchi S."/>
            <person name="Morin E."/>
            <person name="Drula E."/>
            <person name="Courty P.E."/>
            <person name="Chicoki N."/>
            <person name="Fauchery L."/>
            <person name="Kohler A."/>
            <person name="Kuo A."/>
            <person name="Labutti K."/>
            <person name="Pangilinan J."/>
            <person name="Lipzen A."/>
            <person name="Riley R."/>
            <person name="Andreopoulos W."/>
            <person name="He G."/>
            <person name="Johnson J."/>
            <person name="Barry K.W."/>
            <person name="Grigoriev I.V."/>
            <person name="Nagy L."/>
            <person name="Hibbett D."/>
            <person name="Henrissat B."/>
            <person name="Matheny P.B."/>
            <person name="Labbe J."/>
            <person name="Martin F."/>
        </authorList>
    </citation>
    <scope>NUCLEOTIDE SEQUENCE</scope>
    <source>
        <strain evidence="1">EC-137</strain>
    </source>
</reference>
<comment type="caution">
    <text evidence="1">The sequence shown here is derived from an EMBL/GenBank/DDBJ whole genome shotgun (WGS) entry which is preliminary data.</text>
</comment>
<dbReference type="Proteomes" id="UP000814128">
    <property type="component" value="Unassembled WGS sequence"/>
</dbReference>
<keyword evidence="2" id="KW-1185">Reference proteome</keyword>
<gene>
    <name evidence="1" type="ORF">K488DRAFT_49940</name>
</gene>
<proteinExistence type="predicted"/>
<reference evidence="1" key="2">
    <citation type="journal article" date="2022" name="New Phytol.">
        <title>Evolutionary transition to the ectomycorrhizal habit in the genomes of a hyperdiverse lineage of mushroom-forming fungi.</title>
        <authorList>
            <person name="Looney B."/>
            <person name="Miyauchi S."/>
            <person name="Morin E."/>
            <person name="Drula E."/>
            <person name="Courty P.E."/>
            <person name="Kohler A."/>
            <person name="Kuo A."/>
            <person name="LaButti K."/>
            <person name="Pangilinan J."/>
            <person name="Lipzen A."/>
            <person name="Riley R."/>
            <person name="Andreopoulos W."/>
            <person name="He G."/>
            <person name="Johnson J."/>
            <person name="Nolan M."/>
            <person name="Tritt A."/>
            <person name="Barry K.W."/>
            <person name="Grigoriev I.V."/>
            <person name="Nagy L.G."/>
            <person name="Hibbett D."/>
            <person name="Henrissat B."/>
            <person name="Matheny P.B."/>
            <person name="Labbe J."/>
            <person name="Martin F.M."/>
        </authorList>
    </citation>
    <scope>NUCLEOTIDE SEQUENCE</scope>
    <source>
        <strain evidence="1">EC-137</strain>
    </source>
</reference>
<evidence type="ECO:0000313" key="1">
    <source>
        <dbReference type="EMBL" id="KAI0032423.1"/>
    </source>
</evidence>